<feature type="region of interest" description="Disordered" evidence="1">
    <location>
        <begin position="1"/>
        <end position="45"/>
    </location>
</feature>
<dbReference type="EMBL" id="JASGBI010000001">
    <property type="protein sequence ID" value="MDI9240494.1"/>
    <property type="molecule type" value="Genomic_DNA"/>
</dbReference>
<evidence type="ECO:0000313" key="3">
    <source>
        <dbReference type="Proteomes" id="UP001321580"/>
    </source>
</evidence>
<comment type="caution">
    <text evidence="2">The sequence shown here is derived from an EMBL/GenBank/DDBJ whole genome shotgun (WGS) entry which is preliminary data.</text>
</comment>
<protein>
    <submittedName>
        <fullName evidence="2">Uncharacterized protein</fullName>
    </submittedName>
</protein>
<sequence>MAKQDERPTNTKPSGPQENSGGTSTKPTKKAMDATEPLEEEEEEE</sequence>
<feature type="compositionally biased region" description="Polar residues" evidence="1">
    <location>
        <begin position="10"/>
        <end position="26"/>
    </location>
</feature>
<organism evidence="2 3">
    <name type="scientific">Lysobacter stagni</name>
    <dbReference type="NCBI Taxonomy" id="3045172"/>
    <lineage>
        <taxon>Bacteria</taxon>
        <taxon>Pseudomonadati</taxon>
        <taxon>Pseudomonadota</taxon>
        <taxon>Gammaproteobacteria</taxon>
        <taxon>Lysobacterales</taxon>
        <taxon>Lysobacteraceae</taxon>
        <taxon>Lysobacter</taxon>
    </lineage>
</organism>
<reference evidence="2 3" key="1">
    <citation type="submission" date="2023-05" db="EMBL/GenBank/DDBJ databases">
        <title>Lysobacter sp. strain LF1 Genome sequencing and assembly.</title>
        <authorList>
            <person name="Jung Y."/>
        </authorList>
    </citation>
    <scope>NUCLEOTIDE SEQUENCE [LARGE SCALE GENOMIC DNA]</scope>
    <source>
        <strain evidence="2 3">LF1</strain>
    </source>
</reference>
<accession>A0ABT6XK00</accession>
<name>A0ABT6XK00_9GAMM</name>
<dbReference type="Proteomes" id="UP001321580">
    <property type="component" value="Unassembled WGS sequence"/>
</dbReference>
<dbReference type="RefSeq" id="WP_283213819.1">
    <property type="nucleotide sequence ID" value="NZ_JASGBI010000001.1"/>
</dbReference>
<evidence type="ECO:0000256" key="1">
    <source>
        <dbReference type="SAM" id="MobiDB-lite"/>
    </source>
</evidence>
<keyword evidence="3" id="KW-1185">Reference proteome</keyword>
<gene>
    <name evidence="2" type="ORF">QLQ15_16440</name>
</gene>
<feature type="compositionally biased region" description="Acidic residues" evidence="1">
    <location>
        <begin position="36"/>
        <end position="45"/>
    </location>
</feature>
<evidence type="ECO:0000313" key="2">
    <source>
        <dbReference type="EMBL" id="MDI9240494.1"/>
    </source>
</evidence>
<proteinExistence type="predicted"/>